<evidence type="ECO:0000259" key="3">
    <source>
        <dbReference type="Pfam" id="PF12146"/>
    </source>
</evidence>
<protein>
    <submittedName>
        <fullName evidence="4">Alpha/beta fold hydrolase</fullName>
    </submittedName>
</protein>
<reference evidence="5" key="1">
    <citation type="journal article" date="2019" name="Int. J. Syst. Evol. Microbiol.">
        <title>The Global Catalogue of Microorganisms (GCM) 10K type strain sequencing project: providing services to taxonomists for standard genome sequencing and annotation.</title>
        <authorList>
            <consortium name="The Broad Institute Genomics Platform"/>
            <consortium name="The Broad Institute Genome Sequencing Center for Infectious Disease"/>
            <person name="Wu L."/>
            <person name="Ma J."/>
        </authorList>
    </citation>
    <scope>NUCLEOTIDE SEQUENCE [LARGE SCALE GENOMIC DNA]</scope>
    <source>
        <strain evidence="5">CCUG 57263</strain>
    </source>
</reference>
<dbReference type="Pfam" id="PF07833">
    <property type="entry name" value="Cu_amine_oxidN1"/>
    <property type="match status" value="1"/>
</dbReference>
<dbReference type="PANTHER" id="PTHR43265:SF1">
    <property type="entry name" value="ESTERASE ESTD"/>
    <property type="match status" value="1"/>
</dbReference>
<name>A0ABW3DCD3_9BACL</name>
<dbReference type="Proteomes" id="UP001597120">
    <property type="component" value="Unassembled WGS sequence"/>
</dbReference>
<feature type="chain" id="PRO_5046439962" evidence="1">
    <location>
        <begin position="28"/>
        <end position="555"/>
    </location>
</feature>
<dbReference type="Gene3D" id="3.40.50.1820">
    <property type="entry name" value="alpha/beta hydrolase"/>
    <property type="match status" value="1"/>
</dbReference>
<keyword evidence="4" id="KW-0378">Hydrolase</keyword>
<dbReference type="GO" id="GO:0016787">
    <property type="term" value="F:hydrolase activity"/>
    <property type="evidence" value="ECO:0007669"/>
    <property type="project" value="UniProtKB-KW"/>
</dbReference>
<evidence type="ECO:0000259" key="2">
    <source>
        <dbReference type="Pfam" id="PF07833"/>
    </source>
</evidence>
<proteinExistence type="predicted"/>
<gene>
    <name evidence="4" type="ORF">ACFQ03_12350</name>
</gene>
<dbReference type="InterPro" id="IPR022742">
    <property type="entry name" value="Hydrolase_4"/>
</dbReference>
<dbReference type="InterPro" id="IPR029058">
    <property type="entry name" value="AB_hydrolase_fold"/>
</dbReference>
<organism evidence="4 5">
    <name type="scientific">Paenibacillus residui</name>
    <dbReference type="NCBI Taxonomy" id="629724"/>
    <lineage>
        <taxon>Bacteria</taxon>
        <taxon>Bacillati</taxon>
        <taxon>Bacillota</taxon>
        <taxon>Bacilli</taxon>
        <taxon>Bacillales</taxon>
        <taxon>Paenibacillaceae</taxon>
        <taxon>Paenibacillus</taxon>
    </lineage>
</organism>
<dbReference type="EMBL" id="JBHTIU010000039">
    <property type="protein sequence ID" value="MFD0869943.1"/>
    <property type="molecule type" value="Genomic_DNA"/>
</dbReference>
<dbReference type="Pfam" id="PF12146">
    <property type="entry name" value="Hydrolase_4"/>
    <property type="match status" value="1"/>
</dbReference>
<keyword evidence="5" id="KW-1185">Reference proteome</keyword>
<dbReference type="InterPro" id="IPR053145">
    <property type="entry name" value="AB_hydrolase_Est10"/>
</dbReference>
<dbReference type="InterPro" id="IPR036582">
    <property type="entry name" value="Mao_N_sf"/>
</dbReference>
<dbReference type="Gene3D" id="3.30.457.10">
    <property type="entry name" value="Copper amine oxidase-like, N-terminal domain"/>
    <property type="match status" value="1"/>
</dbReference>
<feature type="signal peptide" evidence="1">
    <location>
        <begin position="1"/>
        <end position="27"/>
    </location>
</feature>
<evidence type="ECO:0000313" key="5">
    <source>
        <dbReference type="Proteomes" id="UP001597120"/>
    </source>
</evidence>
<evidence type="ECO:0000313" key="4">
    <source>
        <dbReference type="EMBL" id="MFD0869943.1"/>
    </source>
</evidence>
<keyword evidence="1" id="KW-0732">Signal</keyword>
<dbReference type="PANTHER" id="PTHR43265">
    <property type="entry name" value="ESTERASE ESTD"/>
    <property type="match status" value="1"/>
</dbReference>
<sequence length="555" mass="61234">MKQVKWKKVAAGTVLAISLCLPVNVMAAPVPVASVTVEAAIADLVPLRAVAESIGAQVSWNQETYQAEVRRGTQSLTVTIGEQKAIVNGAEVHMDKAAELVNETTMVPLDVISQAFQAELEWNDETGLTIDSNDLISISGYLMSLVQNGQISEIPSYMSAPLQKAMQPELIAAINAQLTAMYGTIEQLAGVQREDNAVHNNVKLTYMTDRQLPLEITLRFDQNQKLDDVYIPYLSAGGYEKPDYDDSSAYTEKEVVIGEGQFKLPGTLTLPAGEGPFPVVVLVHGSGQNDRDEAVGAYKPFRDIAVGLAAQDVAVLRYEKRTREYPYQSMSIPNFTVKEETVDDALEAVKYLLKEDKIDSERIYLAGHSQGAMLVPRMIEADEEGHIAGAAVISGPSTPLEDILLWQFENQLDNAKKAQAPAEQIAQLEQQIALFKEDLKAIKDPAVQTQPDNFSFGNFAWWKDFSNYYGGEIAKEQSVPLIIMQGENDIQVPAKELDGWKEALTARSDVTYKLYPKMNHFLIEVDQPSTGMEYSVPGNVSKQLIDDLAEWIKNN</sequence>
<dbReference type="InterPro" id="IPR012854">
    <property type="entry name" value="Cu_amine_oxidase-like_N"/>
</dbReference>
<feature type="domain" description="Copper amine oxidase-like N-terminal" evidence="2">
    <location>
        <begin position="44"/>
        <end position="127"/>
    </location>
</feature>
<comment type="caution">
    <text evidence="4">The sequence shown here is derived from an EMBL/GenBank/DDBJ whole genome shotgun (WGS) entry which is preliminary data.</text>
</comment>
<dbReference type="RefSeq" id="WP_379288410.1">
    <property type="nucleotide sequence ID" value="NZ_JBHTIU010000039.1"/>
</dbReference>
<dbReference type="SUPFAM" id="SSF53474">
    <property type="entry name" value="alpha/beta-Hydrolases"/>
    <property type="match status" value="1"/>
</dbReference>
<feature type="domain" description="Serine aminopeptidase S33" evidence="3">
    <location>
        <begin position="279"/>
        <end position="523"/>
    </location>
</feature>
<evidence type="ECO:0000256" key="1">
    <source>
        <dbReference type="SAM" id="SignalP"/>
    </source>
</evidence>
<accession>A0ABW3DCD3</accession>
<dbReference type="SUPFAM" id="SSF55383">
    <property type="entry name" value="Copper amine oxidase, domain N"/>
    <property type="match status" value="1"/>
</dbReference>